<dbReference type="EMBL" id="BJUV01000011">
    <property type="protein sequence ID" value="GEK83120.1"/>
    <property type="molecule type" value="Genomic_DNA"/>
</dbReference>
<evidence type="ECO:0000259" key="3">
    <source>
        <dbReference type="Pfam" id="PF22504"/>
    </source>
</evidence>
<feature type="chain" id="PRO_5039216116" description="DUF6993 domain-containing protein" evidence="2">
    <location>
        <begin position="23"/>
        <end position="152"/>
    </location>
</feature>
<dbReference type="Proteomes" id="UP000321154">
    <property type="component" value="Unassembled WGS sequence"/>
</dbReference>
<protein>
    <recommendedName>
        <fullName evidence="3">DUF6993 domain-containing protein</fullName>
    </recommendedName>
</protein>
<keyword evidence="2" id="KW-0732">Signal</keyword>
<evidence type="ECO:0000313" key="7">
    <source>
        <dbReference type="Proteomes" id="UP000522688"/>
    </source>
</evidence>
<name>A0A7W3JIG4_9MICO</name>
<dbReference type="AlphaFoldDB" id="A0A7W3JIG4"/>
<evidence type="ECO:0000313" key="5">
    <source>
        <dbReference type="EMBL" id="MBA8813364.1"/>
    </source>
</evidence>
<feature type="domain" description="DUF6993" evidence="3">
    <location>
        <begin position="65"/>
        <end position="146"/>
    </location>
</feature>
<feature type="compositionally biased region" description="Low complexity" evidence="1">
    <location>
        <begin position="27"/>
        <end position="46"/>
    </location>
</feature>
<gene>
    <name evidence="5" type="ORF">FB463_001613</name>
    <name evidence="4" type="ORF">FFA01_14290</name>
</gene>
<evidence type="ECO:0000256" key="1">
    <source>
        <dbReference type="SAM" id="MobiDB-lite"/>
    </source>
</evidence>
<evidence type="ECO:0000256" key="2">
    <source>
        <dbReference type="SAM" id="SignalP"/>
    </source>
</evidence>
<evidence type="ECO:0000313" key="4">
    <source>
        <dbReference type="EMBL" id="GEK83120.1"/>
    </source>
</evidence>
<accession>A0A7W3JIG4</accession>
<reference evidence="4 6" key="1">
    <citation type="submission" date="2019-07" db="EMBL/GenBank/DDBJ databases">
        <title>Whole genome shotgun sequence of Frigoribacterium faeni NBRC 103066.</title>
        <authorList>
            <person name="Hosoyama A."/>
            <person name="Uohara A."/>
            <person name="Ohji S."/>
            <person name="Ichikawa N."/>
        </authorList>
    </citation>
    <scope>NUCLEOTIDE SEQUENCE [LARGE SCALE GENOMIC DNA]</scope>
    <source>
        <strain evidence="4 6">NBRC 103066</strain>
    </source>
</reference>
<keyword evidence="6" id="KW-1185">Reference proteome</keyword>
<dbReference type="RefSeq" id="WP_244289739.1">
    <property type="nucleotide sequence ID" value="NZ_BAAAHR010000001.1"/>
</dbReference>
<feature type="region of interest" description="Disordered" evidence="1">
    <location>
        <begin position="27"/>
        <end position="51"/>
    </location>
</feature>
<dbReference type="Proteomes" id="UP000522688">
    <property type="component" value="Unassembled WGS sequence"/>
</dbReference>
<organism evidence="5 7">
    <name type="scientific">Frigoribacterium faeni</name>
    <dbReference type="NCBI Taxonomy" id="145483"/>
    <lineage>
        <taxon>Bacteria</taxon>
        <taxon>Bacillati</taxon>
        <taxon>Actinomycetota</taxon>
        <taxon>Actinomycetes</taxon>
        <taxon>Micrococcales</taxon>
        <taxon>Microbacteriaceae</taxon>
        <taxon>Frigoribacterium</taxon>
    </lineage>
</organism>
<dbReference type="InterPro" id="IPR054262">
    <property type="entry name" value="DUF6993"/>
</dbReference>
<dbReference type="Pfam" id="PF22504">
    <property type="entry name" value="DUF6993"/>
    <property type="match status" value="1"/>
</dbReference>
<dbReference type="PROSITE" id="PS51257">
    <property type="entry name" value="PROKAR_LIPOPROTEIN"/>
    <property type="match status" value="1"/>
</dbReference>
<feature type="signal peptide" evidence="2">
    <location>
        <begin position="1"/>
        <end position="22"/>
    </location>
</feature>
<sequence length="152" mass="15394">MLRSRTAAAAVMLMGLSVGVVACTSTTPTPAPSTSAPAATSTAAPALRDDSPTDEAFTVFDQANRAFLDGGGATDGRSLVDNLVAAGFDKADMQVTSDTTSIGREVDSVQFSVLWGSDCLVGQAGSTGYASQIAPVLGTGLCLIGTTRTIDW</sequence>
<proteinExistence type="predicted"/>
<comment type="caution">
    <text evidence="5">The sequence shown here is derived from an EMBL/GenBank/DDBJ whole genome shotgun (WGS) entry which is preliminary data.</text>
</comment>
<evidence type="ECO:0000313" key="6">
    <source>
        <dbReference type="Proteomes" id="UP000321154"/>
    </source>
</evidence>
<dbReference type="EMBL" id="JACGWW010000002">
    <property type="protein sequence ID" value="MBA8813364.1"/>
    <property type="molecule type" value="Genomic_DNA"/>
</dbReference>
<reference evidence="5 7" key="2">
    <citation type="submission" date="2020-07" db="EMBL/GenBank/DDBJ databases">
        <title>Sequencing the genomes of 1000 actinobacteria strains.</title>
        <authorList>
            <person name="Klenk H.-P."/>
        </authorList>
    </citation>
    <scope>NUCLEOTIDE SEQUENCE [LARGE SCALE GENOMIC DNA]</scope>
    <source>
        <strain evidence="5 7">DSM 10309</strain>
    </source>
</reference>